<reference evidence="3 5" key="1">
    <citation type="submission" date="2017-11" db="EMBL/GenBank/DDBJ databases">
        <title>The genome of Rhizophagus clarus HR1 reveals common genetic basis of auxotrophy among arbuscular mycorrhizal fungi.</title>
        <authorList>
            <person name="Kobayashi Y."/>
        </authorList>
    </citation>
    <scope>NUCLEOTIDE SEQUENCE [LARGE SCALE GENOMIC DNA]</scope>
    <source>
        <strain evidence="3 5">HR1</strain>
    </source>
</reference>
<dbReference type="Pfam" id="PF12937">
    <property type="entry name" value="F-box-like"/>
    <property type="match status" value="1"/>
</dbReference>
<dbReference type="Gene3D" id="1.20.1280.50">
    <property type="match status" value="1"/>
</dbReference>
<accession>A0A2Z6S560</accession>
<keyword evidence="5" id="KW-1185">Reference proteome</keyword>
<dbReference type="AlphaFoldDB" id="A0A2Z6S560"/>
<comment type="caution">
    <text evidence="3">The sequence shown here is derived from an EMBL/GenBank/DDBJ whole genome shotgun (WGS) entry which is preliminary data.</text>
</comment>
<evidence type="ECO:0000313" key="3">
    <source>
        <dbReference type="EMBL" id="GBC10386.1"/>
    </source>
</evidence>
<feature type="region of interest" description="Disordered" evidence="1">
    <location>
        <begin position="640"/>
        <end position="703"/>
    </location>
</feature>
<dbReference type="OrthoDB" id="1107553at2759"/>
<feature type="compositionally biased region" description="Basic residues" evidence="1">
    <location>
        <begin position="666"/>
        <end position="685"/>
    </location>
</feature>
<reference evidence="4" key="2">
    <citation type="submission" date="2019-10" db="EMBL/GenBank/DDBJ databases">
        <title>Conservation and host-specific expression of non-tandemly repeated heterogenous ribosome RNA gene in arbuscular mycorrhizal fungi.</title>
        <authorList>
            <person name="Maeda T."/>
            <person name="Kobayashi Y."/>
            <person name="Nakagawa T."/>
            <person name="Ezawa T."/>
            <person name="Yamaguchi K."/>
            <person name="Bino T."/>
            <person name="Nishimoto Y."/>
            <person name="Shigenobu S."/>
            <person name="Kawaguchi M."/>
        </authorList>
    </citation>
    <scope>NUCLEOTIDE SEQUENCE</scope>
    <source>
        <strain evidence="4">HR1</strain>
    </source>
</reference>
<feature type="compositionally biased region" description="Low complexity" evidence="1">
    <location>
        <begin position="645"/>
        <end position="654"/>
    </location>
</feature>
<dbReference type="SUPFAM" id="SSF81383">
    <property type="entry name" value="F-box domain"/>
    <property type="match status" value="1"/>
</dbReference>
<organism evidence="3 5">
    <name type="scientific">Rhizophagus clarus</name>
    <dbReference type="NCBI Taxonomy" id="94130"/>
    <lineage>
        <taxon>Eukaryota</taxon>
        <taxon>Fungi</taxon>
        <taxon>Fungi incertae sedis</taxon>
        <taxon>Mucoromycota</taxon>
        <taxon>Glomeromycotina</taxon>
        <taxon>Glomeromycetes</taxon>
        <taxon>Glomerales</taxon>
        <taxon>Glomeraceae</taxon>
        <taxon>Rhizophagus</taxon>
    </lineage>
</organism>
<protein>
    <recommendedName>
        <fullName evidence="2">F-box domain-containing protein</fullName>
    </recommendedName>
</protein>
<evidence type="ECO:0000313" key="4">
    <source>
        <dbReference type="EMBL" id="GES83251.1"/>
    </source>
</evidence>
<dbReference type="EMBL" id="BEXD01004381">
    <property type="protein sequence ID" value="GBC10386.1"/>
    <property type="molecule type" value="Genomic_DNA"/>
</dbReference>
<feature type="domain" description="F-box" evidence="2">
    <location>
        <begin position="28"/>
        <end position="65"/>
    </location>
</feature>
<evidence type="ECO:0000259" key="2">
    <source>
        <dbReference type="PROSITE" id="PS50181"/>
    </source>
</evidence>
<gene>
    <name evidence="4" type="ORF">RCL2_001041100</name>
    <name evidence="3" type="ORF">RclHR1_00960003</name>
</gene>
<dbReference type="Proteomes" id="UP000247702">
    <property type="component" value="Unassembled WGS sequence"/>
</dbReference>
<dbReference type="InterPro" id="IPR036047">
    <property type="entry name" value="F-box-like_dom_sf"/>
</dbReference>
<evidence type="ECO:0000256" key="1">
    <source>
        <dbReference type="SAM" id="MobiDB-lite"/>
    </source>
</evidence>
<dbReference type="PROSITE" id="PS50181">
    <property type="entry name" value="FBOX"/>
    <property type="match status" value="1"/>
</dbReference>
<dbReference type="SMART" id="SM00256">
    <property type="entry name" value="FBOX"/>
    <property type="match status" value="1"/>
</dbReference>
<sequence>MEMTMIEKSMKDLKIIDEKCHKVLGMQELLINIFSSVPVRGILRLRLVCRLWNDILKDDHTWQKMLQVKYEKVTNPLLLCGQSYKSILLYKEYYEKKLWKDVLQSTTTTPNNMKYQLFGEMMPLNSYIYDIISVNVIKDGIAIAFASRKPLIRSNNWFSRVEPLKERPTLSNMDFTLVPNLRVEVFLKIIKLNQEDNFRVRLLDEQALTATRNDIIRDAHNWNDMIRMKLGKEYYMYSSYVSLGTCKIFSYGKTQSLCNFNISAPPILDMAISDNFFVTLTKSGKIQITTKSIVENHSRQQIELANDEKFNITLRDIMFSISDTKTIIHLFHLDQNDFMIINYINKNNENILKCWDLRRIRNIPSFKDGFNNQEYVVEYSEKLPAKAHSSIIRWRNSKTGTYEYNTYLQEIDDDILPEIIVTCLGGIILIYHPAEPSLDKTQTNLNLVWNINTGLTSCKMIDTSFWTNDNFPKDGNWLFLSAKKLTGDMKVPIVLQILLPETTTNDNNNNNRKQTESYGYTCIDGHNPNELQDTFVENVIYKHLPHRILCDKLPHTDSIITQAMPYLPHCLLVVCQTLERKRRPKSAIYIYDYHSSSFVSDHRYYSPLFYLLPTGYYVMSPNTIRKDDVVFVPLPNSRSKNVTSTKTLKPKLTPGSSKLKVNRSSGTKRGKQPKYTKIDKRKRNQSSKIAYSPRDLDIDYDDDDFDDFDDYDDYY</sequence>
<evidence type="ECO:0000313" key="5">
    <source>
        <dbReference type="Proteomes" id="UP000247702"/>
    </source>
</evidence>
<dbReference type="InterPro" id="IPR001810">
    <property type="entry name" value="F-box_dom"/>
</dbReference>
<dbReference type="EMBL" id="BLAL01000068">
    <property type="protein sequence ID" value="GES83251.1"/>
    <property type="molecule type" value="Genomic_DNA"/>
</dbReference>
<proteinExistence type="predicted"/>
<name>A0A2Z6S560_9GLOM</name>
<dbReference type="Proteomes" id="UP000615446">
    <property type="component" value="Unassembled WGS sequence"/>
</dbReference>